<dbReference type="EC" id="2.5.1.54" evidence="4"/>
<dbReference type="Gene3D" id="3.30.70.1140">
    <property type="entry name" value="Phospho-2-dehydro-3-deoxyheptonate aldolase, domain 1"/>
    <property type="match status" value="1"/>
</dbReference>
<dbReference type="PANTHER" id="PTHR43018">
    <property type="entry name" value="PHOSPHO-2-DEHYDRO-3-DEOXYHEPTONATE ALDOLASE"/>
    <property type="match status" value="1"/>
</dbReference>
<name>A0A0Q9Z312_9GAMM</name>
<dbReference type="InterPro" id="IPR013785">
    <property type="entry name" value="Aldolase_TIM"/>
</dbReference>
<evidence type="ECO:0000259" key="2">
    <source>
        <dbReference type="Pfam" id="PF00793"/>
    </source>
</evidence>
<dbReference type="OrthoDB" id="9802281at2"/>
<accession>A0A0Q9Z312</accession>
<dbReference type="Proteomes" id="UP000051497">
    <property type="component" value="Unassembled WGS sequence"/>
</dbReference>
<evidence type="ECO:0000313" key="4">
    <source>
        <dbReference type="EMBL" id="KRG22835.1"/>
    </source>
</evidence>
<evidence type="ECO:0000313" key="5">
    <source>
        <dbReference type="EMBL" id="MCS5711805.1"/>
    </source>
</evidence>
<dbReference type="Pfam" id="PF00793">
    <property type="entry name" value="DAHP_synth_1"/>
    <property type="match status" value="1"/>
</dbReference>
<keyword evidence="6" id="KW-1185">Reference proteome</keyword>
<reference evidence="4" key="1">
    <citation type="submission" date="2015-09" db="EMBL/GenBank/DDBJ databases">
        <title>Draft Genome Sequences of Two Novel Amoeba-resistant Intranuclear Bacteria, Candidatus Berkiella cookevillensis and Candidatus Berkiella aquae.</title>
        <authorList>
            <person name="Mehari Y.T."/>
            <person name="Arivett B.A."/>
            <person name="Farone A.L."/>
            <person name="Gunderson J.H."/>
            <person name="Farone M.B."/>
        </authorList>
    </citation>
    <scope>NUCLEOTIDE SEQUENCE [LARGE SCALE GENOMIC DNA]</scope>
    <source>
        <strain evidence="4">HT99</strain>
    </source>
</reference>
<keyword evidence="1 4" id="KW-0808">Transferase</keyword>
<reference evidence="5" key="2">
    <citation type="journal article" date="2016" name="Genome Announc.">
        <title>Draft Genome Sequences of Two Novel Amoeba-Resistant Intranuclear Bacteria, 'Candidatus Berkiella cookevillensis' and 'Candidatus Berkiella aquae'.</title>
        <authorList>
            <person name="Mehari Y.T."/>
            <person name="Arivett B.A."/>
            <person name="Farone A.L."/>
            <person name="Gunderson J.H."/>
            <person name="Farone M.B."/>
        </authorList>
    </citation>
    <scope>NUCLEOTIDE SEQUENCE</scope>
    <source>
        <strain evidence="5">HT99</strain>
    </source>
</reference>
<dbReference type="GO" id="GO:0003849">
    <property type="term" value="F:3-deoxy-7-phosphoheptulonate synthase activity"/>
    <property type="evidence" value="ECO:0007669"/>
    <property type="project" value="UniProtKB-EC"/>
</dbReference>
<dbReference type="Pfam" id="PF18152">
    <property type="entry name" value="DAHP_snth_FXD"/>
    <property type="match status" value="1"/>
</dbReference>
<organism evidence="4">
    <name type="scientific">Candidatus Berkiella aquae</name>
    <dbReference type="NCBI Taxonomy" id="295108"/>
    <lineage>
        <taxon>Bacteria</taxon>
        <taxon>Pseudomonadati</taxon>
        <taxon>Pseudomonadota</taxon>
        <taxon>Gammaproteobacteria</taxon>
        <taxon>Candidatus Berkiellales</taxon>
        <taxon>Candidatus Berkiellaceae</taxon>
        <taxon>Candidatus Berkiella</taxon>
    </lineage>
</organism>
<dbReference type="InterPro" id="IPR041071">
    <property type="entry name" value="DAHP_snth_FXD"/>
</dbReference>
<gene>
    <name evidence="4" type="primary">aroF</name>
    <name evidence="4" type="ORF">HT99x_00376</name>
    <name evidence="5" type="ORF">HT99x_010215</name>
</gene>
<reference evidence="5" key="3">
    <citation type="submission" date="2021-06" db="EMBL/GenBank/DDBJ databases">
        <title>Genomic Description and Analysis of Intracellular Bacteria, Candidatus Berkiella cookevillensis and Candidatus Berkiella aquae.</title>
        <authorList>
            <person name="Kidane D.T."/>
            <person name="Mehari Y.T."/>
            <person name="Rice F.C."/>
            <person name="Arivett B.A."/>
            <person name="Farone A.L."/>
            <person name="Berk S.G."/>
            <person name="Farone M.B."/>
        </authorList>
    </citation>
    <scope>NUCLEOTIDE SEQUENCE</scope>
    <source>
        <strain evidence="5">HT99</strain>
    </source>
</reference>
<dbReference type="EMBL" id="LKAJ01000001">
    <property type="protein sequence ID" value="KRG22835.1"/>
    <property type="molecule type" value="Genomic_DNA"/>
</dbReference>
<evidence type="ECO:0000256" key="1">
    <source>
        <dbReference type="ARBA" id="ARBA00022679"/>
    </source>
</evidence>
<dbReference type="AlphaFoldDB" id="A0A0Q9Z312"/>
<feature type="domain" description="DAHP synthase ferredoxin-like" evidence="3">
    <location>
        <begin position="1"/>
        <end position="73"/>
    </location>
</feature>
<dbReference type="PATRIC" id="fig|1590043.3.peg.377"/>
<proteinExistence type="predicted"/>
<dbReference type="Gene3D" id="3.20.20.70">
    <property type="entry name" value="Aldolase class I"/>
    <property type="match status" value="1"/>
</dbReference>
<comment type="caution">
    <text evidence="4">The sequence shown here is derived from an EMBL/GenBank/DDBJ whole genome shotgun (WGS) entry which is preliminary data.</text>
</comment>
<evidence type="ECO:0000259" key="3">
    <source>
        <dbReference type="Pfam" id="PF18152"/>
    </source>
</evidence>
<evidence type="ECO:0000313" key="6">
    <source>
        <dbReference type="Proteomes" id="UP000051497"/>
    </source>
</evidence>
<dbReference type="RefSeq" id="WP_075065009.1">
    <property type="nucleotide sequence ID" value="NZ_LKAJ02000001.1"/>
</dbReference>
<dbReference type="EMBL" id="LKAJ02000001">
    <property type="protein sequence ID" value="MCS5711805.1"/>
    <property type="molecule type" value="Genomic_DNA"/>
</dbReference>
<feature type="domain" description="DAHP synthetase I/KDSA" evidence="2">
    <location>
        <begin position="99"/>
        <end position="344"/>
    </location>
</feature>
<dbReference type="SUPFAM" id="SSF51569">
    <property type="entry name" value="Aldolase"/>
    <property type="match status" value="1"/>
</dbReference>
<dbReference type="InterPro" id="IPR052899">
    <property type="entry name" value="Class-I_DAHP_synthase"/>
</dbReference>
<sequence length="369" mass="41053">MIVILKSSISEGSLDYQYTLQALQEIPNIELEIRTTRGLQETVTEIYLIGDTNSISKENIEALPGVEKVIRISSEYKILGRHHNKKSFEFTYNTVTFSQDNLHIFAGLCAVDTKESVELTFKSLQEHQLVCARMGVYKPRTSPYSFQGLGKDCLPYVFELAGKYGIKVIAMEVTHEKHIEEINMALNNAGNATGVMLQIGTRNAQNFELLRAVGQQRELPVLFKRGYGITLSESLHAAEYLAHAGNENIIFCLRGVKSLFGNPHRNLVDFAQVPVIKRLTRMPVCVDPSHSVGISGKAPDGISDIYHATAQGIISGANMVLIDFHPNPPRAIVDSKQAVPMHDLGWFLEDIAISRRAYEARKALALQKS</sequence>
<dbReference type="PANTHER" id="PTHR43018:SF1">
    <property type="entry name" value="PROTEIN AROA(G)"/>
    <property type="match status" value="1"/>
</dbReference>
<protein>
    <submittedName>
        <fullName evidence="4">Phospho-2-dehydro-3-deoxyheptonate aldolase</fullName>
        <ecNumber evidence="4">2.5.1.54</ecNumber>
    </submittedName>
</protein>
<dbReference type="InterPro" id="IPR006218">
    <property type="entry name" value="DAHP1/KDSA"/>
</dbReference>
<dbReference type="STRING" id="295108.HT99x_00376"/>